<keyword evidence="3" id="KW-1185">Reference proteome</keyword>
<sequence>MSCELPPGSGYIHDISHGTKRGNTRQVAQTVPCHTRHVHFSLGLIDDNANVRVGY</sequence>
<organism evidence="2 3">
    <name type="scientific">Scleroderma citrinum Foug A</name>
    <dbReference type="NCBI Taxonomy" id="1036808"/>
    <lineage>
        <taxon>Eukaryota</taxon>
        <taxon>Fungi</taxon>
        <taxon>Dikarya</taxon>
        <taxon>Basidiomycota</taxon>
        <taxon>Agaricomycotina</taxon>
        <taxon>Agaricomycetes</taxon>
        <taxon>Agaricomycetidae</taxon>
        <taxon>Boletales</taxon>
        <taxon>Sclerodermatineae</taxon>
        <taxon>Sclerodermataceae</taxon>
        <taxon>Scleroderma</taxon>
    </lineage>
</organism>
<dbReference type="EMBL" id="KN822020">
    <property type="protein sequence ID" value="KIM65937.1"/>
    <property type="molecule type" value="Genomic_DNA"/>
</dbReference>
<reference evidence="2 3" key="1">
    <citation type="submission" date="2014-04" db="EMBL/GenBank/DDBJ databases">
        <authorList>
            <consortium name="DOE Joint Genome Institute"/>
            <person name="Kuo A."/>
            <person name="Kohler A."/>
            <person name="Nagy L.G."/>
            <person name="Floudas D."/>
            <person name="Copeland A."/>
            <person name="Barry K.W."/>
            <person name="Cichocki N."/>
            <person name="Veneault-Fourrey C."/>
            <person name="LaButti K."/>
            <person name="Lindquist E.A."/>
            <person name="Lipzen A."/>
            <person name="Lundell T."/>
            <person name="Morin E."/>
            <person name="Murat C."/>
            <person name="Sun H."/>
            <person name="Tunlid A."/>
            <person name="Henrissat B."/>
            <person name="Grigoriev I.V."/>
            <person name="Hibbett D.S."/>
            <person name="Martin F."/>
            <person name="Nordberg H.P."/>
            <person name="Cantor M.N."/>
            <person name="Hua S.X."/>
        </authorList>
    </citation>
    <scope>NUCLEOTIDE SEQUENCE [LARGE SCALE GENOMIC DNA]</scope>
    <source>
        <strain evidence="2 3">Foug A</strain>
    </source>
</reference>
<evidence type="ECO:0000313" key="2">
    <source>
        <dbReference type="EMBL" id="KIM65937.1"/>
    </source>
</evidence>
<accession>A0A0C3ALV6</accession>
<name>A0A0C3ALV6_9AGAM</name>
<feature type="region of interest" description="Disordered" evidence="1">
    <location>
        <begin position="1"/>
        <end position="23"/>
    </location>
</feature>
<dbReference type="Proteomes" id="UP000053989">
    <property type="component" value="Unassembled WGS sequence"/>
</dbReference>
<evidence type="ECO:0000256" key="1">
    <source>
        <dbReference type="SAM" id="MobiDB-lite"/>
    </source>
</evidence>
<dbReference type="HOGENOM" id="CLU_3033685_0_0_1"/>
<reference evidence="3" key="2">
    <citation type="submission" date="2015-01" db="EMBL/GenBank/DDBJ databases">
        <title>Evolutionary Origins and Diversification of the Mycorrhizal Mutualists.</title>
        <authorList>
            <consortium name="DOE Joint Genome Institute"/>
            <consortium name="Mycorrhizal Genomics Consortium"/>
            <person name="Kohler A."/>
            <person name="Kuo A."/>
            <person name="Nagy L.G."/>
            <person name="Floudas D."/>
            <person name="Copeland A."/>
            <person name="Barry K.W."/>
            <person name="Cichocki N."/>
            <person name="Veneault-Fourrey C."/>
            <person name="LaButti K."/>
            <person name="Lindquist E.A."/>
            <person name="Lipzen A."/>
            <person name="Lundell T."/>
            <person name="Morin E."/>
            <person name="Murat C."/>
            <person name="Riley R."/>
            <person name="Ohm R."/>
            <person name="Sun H."/>
            <person name="Tunlid A."/>
            <person name="Henrissat B."/>
            <person name="Grigoriev I.V."/>
            <person name="Hibbett D.S."/>
            <person name="Martin F."/>
        </authorList>
    </citation>
    <scope>NUCLEOTIDE SEQUENCE [LARGE SCALE GENOMIC DNA]</scope>
    <source>
        <strain evidence="3">Foug A</strain>
    </source>
</reference>
<dbReference type="InParanoid" id="A0A0C3ALV6"/>
<dbReference type="AlphaFoldDB" id="A0A0C3ALV6"/>
<protein>
    <submittedName>
        <fullName evidence="2">Uncharacterized protein</fullName>
    </submittedName>
</protein>
<evidence type="ECO:0000313" key="3">
    <source>
        <dbReference type="Proteomes" id="UP000053989"/>
    </source>
</evidence>
<gene>
    <name evidence="2" type="ORF">SCLCIDRAFT_425335</name>
</gene>
<proteinExistence type="predicted"/>